<feature type="region of interest" description="Disordered" evidence="1">
    <location>
        <begin position="1"/>
        <end position="69"/>
    </location>
</feature>
<feature type="compositionally biased region" description="Basic and acidic residues" evidence="1">
    <location>
        <begin position="1"/>
        <end position="17"/>
    </location>
</feature>
<dbReference type="AlphaFoldDB" id="A0A4Z2F8G7"/>
<organism evidence="2 3">
    <name type="scientific">Liparis tanakae</name>
    <name type="common">Tanaka's snailfish</name>
    <dbReference type="NCBI Taxonomy" id="230148"/>
    <lineage>
        <taxon>Eukaryota</taxon>
        <taxon>Metazoa</taxon>
        <taxon>Chordata</taxon>
        <taxon>Craniata</taxon>
        <taxon>Vertebrata</taxon>
        <taxon>Euteleostomi</taxon>
        <taxon>Actinopterygii</taxon>
        <taxon>Neopterygii</taxon>
        <taxon>Teleostei</taxon>
        <taxon>Neoteleostei</taxon>
        <taxon>Acanthomorphata</taxon>
        <taxon>Eupercaria</taxon>
        <taxon>Perciformes</taxon>
        <taxon>Cottioidei</taxon>
        <taxon>Cottales</taxon>
        <taxon>Liparidae</taxon>
        <taxon>Liparis</taxon>
    </lineage>
</organism>
<evidence type="ECO:0000313" key="3">
    <source>
        <dbReference type="Proteomes" id="UP000314294"/>
    </source>
</evidence>
<protein>
    <submittedName>
        <fullName evidence="2">Uncharacterized protein</fullName>
    </submittedName>
</protein>
<reference evidence="2 3" key="1">
    <citation type="submission" date="2019-03" db="EMBL/GenBank/DDBJ databases">
        <title>First draft genome of Liparis tanakae, snailfish: a comprehensive survey of snailfish specific genes.</title>
        <authorList>
            <person name="Kim W."/>
            <person name="Song I."/>
            <person name="Jeong J.-H."/>
            <person name="Kim D."/>
            <person name="Kim S."/>
            <person name="Ryu S."/>
            <person name="Song J.Y."/>
            <person name="Lee S.K."/>
        </authorList>
    </citation>
    <scope>NUCLEOTIDE SEQUENCE [LARGE SCALE GENOMIC DNA]</scope>
    <source>
        <tissue evidence="2">Muscle</tissue>
    </source>
</reference>
<evidence type="ECO:0000313" key="2">
    <source>
        <dbReference type="EMBL" id="TNN37509.1"/>
    </source>
</evidence>
<keyword evidence="3" id="KW-1185">Reference proteome</keyword>
<dbReference type="Proteomes" id="UP000314294">
    <property type="component" value="Unassembled WGS sequence"/>
</dbReference>
<dbReference type="EMBL" id="SRLO01001478">
    <property type="protein sequence ID" value="TNN37509.1"/>
    <property type="molecule type" value="Genomic_DNA"/>
</dbReference>
<accession>A0A4Z2F8G7</accession>
<evidence type="ECO:0000256" key="1">
    <source>
        <dbReference type="SAM" id="MobiDB-lite"/>
    </source>
</evidence>
<comment type="caution">
    <text evidence="2">The sequence shown here is derived from an EMBL/GenBank/DDBJ whole genome shotgun (WGS) entry which is preliminary data.</text>
</comment>
<sequence length="69" mass="7262">MRPVERGRARRVSEVKGHLSRTAQPNVICIPSGGGGGGTVSSGSRASLHTEPPAENKEPLRRQGHAHEG</sequence>
<name>A0A4Z2F8G7_9TELE</name>
<gene>
    <name evidence="2" type="ORF">EYF80_052331</name>
</gene>
<proteinExistence type="predicted"/>
<feature type="compositionally biased region" description="Basic and acidic residues" evidence="1">
    <location>
        <begin position="52"/>
        <end position="69"/>
    </location>
</feature>